<evidence type="ECO:0000313" key="1">
    <source>
        <dbReference type="EMBL" id="DAD30927.1"/>
    </source>
</evidence>
<dbReference type="EMBL" id="DUZY01000003">
    <property type="protein sequence ID" value="DAD30927.1"/>
    <property type="molecule type" value="Genomic_DNA"/>
</dbReference>
<gene>
    <name evidence="1" type="ORF">HUJ06_009778</name>
</gene>
<sequence length="77" mass="8969">MFASNLQACLYGSYCKSYITFTFMHVEFLLVYLLSRLENTCYSCSSPMVMACTMFEAQSTILWRTNPSASRYMKEKE</sequence>
<reference evidence="1 2" key="1">
    <citation type="journal article" date="2020" name="Mol. Biol. Evol.">
        <title>Distinct Expression and Methylation Patterns for Genes with Different Fates following a Single Whole-Genome Duplication in Flowering Plants.</title>
        <authorList>
            <person name="Shi T."/>
            <person name="Rahmani R.S."/>
            <person name="Gugger P.F."/>
            <person name="Wang M."/>
            <person name="Li H."/>
            <person name="Zhang Y."/>
            <person name="Li Z."/>
            <person name="Wang Q."/>
            <person name="Van de Peer Y."/>
            <person name="Marchal K."/>
            <person name="Chen J."/>
        </authorList>
    </citation>
    <scope>NUCLEOTIDE SEQUENCE [LARGE SCALE GENOMIC DNA]</scope>
    <source>
        <tissue evidence="1">Leaf</tissue>
    </source>
</reference>
<protein>
    <submittedName>
        <fullName evidence="1">Uncharacterized protein</fullName>
    </submittedName>
</protein>
<name>A0A822YEK4_NELNU</name>
<keyword evidence="2" id="KW-1185">Reference proteome</keyword>
<proteinExistence type="predicted"/>
<dbReference type="Proteomes" id="UP000607653">
    <property type="component" value="Unassembled WGS sequence"/>
</dbReference>
<organism evidence="1 2">
    <name type="scientific">Nelumbo nucifera</name>
    <name type="common">Sacred lotus</name>
    <dbReference type="NCBI Taxonomy" id="4432"/>
    <lineage>
        <taxon>Eukaryota</taxon>
        <taxon>Viridiplantae</taxon>
        <taxon>Streptophyta</taxon>
        <taxon>Embryophyta</taxon>
        <taxon>Tracheophyta</taxon>
        <taxon>Spermatophyta</taxon>
        <taxon>Magnoliopsida</taxon>
        <taxon>Proteales</taxon>
        <taxon>Nelumbonaceae</taxon>
        <taxon>Nelumbo</taxon>
    </lineage>
</organism>
<accession>A0A822YEK4</accession>
<dbReference type="AlphaFoldDB" id="A0A822YEK4"/>
<evidence type="ECO:0000313" key="2">
    <source>
        <dbReference type="Proteomes" id="UP000607653"/>
    </source>
</evidence>
<comment type="caution">
    <text evidence="1">The sequence shown here is derived from an EMBL/GenBank/DDBJ whole genome shotgun (WGS) entry which is preliminary data.</text>
</comment>